<dbReference type="Gene3D" id="3.40.50.620">
    <property type="entry name" value="HUPs"/>
    <property type="match status" value="1"/>
</dbReference>
<dbReference type="GO" id="GO:0005737">
    <property type="term" value="C:cytoplasm"/>
    <property type="evidence" value="ECO:0007669"/>
    <property type="project" value="UniProtKB-SubCell"/>
</dbReference>
<feature type="domain" description="UspA" evidence="3">
    <location>
        <begin position="3"/>
        <end position="150"/>
    </location>
</feature>
<sequence>MKMYKNIMLALDWNNKISESLIEEVINLTRGQITNVRIIHVIDESFVNYGGPPFDYVSIIASWREDGEKLLNDAATKIASQSPAKVDTLILELKPLQGRVAEVIVEAAKEWPADLLVVGTHGRRGFSRLFLGSVAENIVRIAPTPVLLVRGTDG</sequence>
<dbReference type="PANTHER" id="PTHR46268">
    <property type="entry name" value="STRESS RESPONSE PROTEIN NHAX"/>
    <property type="match status" value="1"/>
</dbReference>
<dbReference type="HOGENOM" id="CLU_049301_11_0_6"/>
<dbReference type="STRING" id="661367.LLO_0119"/>
<dbReference type="EMBL" id="FN650140">
    <property type="protein sequence ID" value="CBJ10446.1"/>
    <property type="molecule type" value="Genomic_DNA"/>
</dbReference>
<dbReference type="InterPro" id="IPR014729">
    <property type="entry name" value="Rossmann-like_a/b/a_fold"/>
</dbReference>
<comment type="subcellular location">
    <subcellularLocation>
        <location evidence="2">Cytoplasm</location>
    </subcellularLocation>
</comment>
<dbReference type="KEGG" id="llo:LLO_0119"/>
<organism evidence="4 5">
    <name type="scientific">Legionella longbeachae serogroup 1 (strain NSW150)</name>
    <dbReference type="NCBI Taxonomy" id="661367"/>
    <lineage>
        <taxon>Bacteria</taxon>
        <taxon>Pseudomonadati</taxon>
        <taxon>Pseudomonadota</taxon>
        <taxon>Gammaproteobacteria</taxon>
        <taxon>Legionellales</taxon>
        <taxon>Legionellaceae</taxon>
        <taxon>Legionella</taxon>
    </lineage>
</organism>
<evidence type="ECO:0000259" key="3">
    <source>
        <dbReference type="Pfam" id="PF00582"/>
    </source>
</evidence>
<keyword evidence="2" id="KW-0963">Cytoplasm</keyword>
<dbReference type="eggNOG" id="COG0589">
    <property type="taxonomic scope" value="Bacteria"/>
</dbReference>
<accession>D3HNI3</accession>
<dbReference type="AlphaFoldDB" id="D3HNI3"/>
<dbReference type="SUPFAM" id="SSF52402">
    <property type="entry name" value="Adenine nucleotide alpha hydrolases-like"/>
    <property type="match status" value="1"/>
</dbReference>
<dbReference type="CDD" id="cd00293">
    <property type="entry name" value="USP-like"/>
    <property type="match status" value="1"/>
</dbReference>
<dbReference type="PIRSF" id="PIRSF006276">
    <property type="entry name" value="UspA"/>
    <property type="match status" value="1"/>
</dbReference>
<keyword evidence="5" id="KW-1185">Reference proteome</keyword>
<reference evidence="4 5" key="1">
    <citation type="journal article" date="2010" name="PLoS Genet.">
        <title>Analysis of the Legionella longbeachae genome and transcriptome uncovers unique strategies to cause Legionnaires' disease.</title>
        <authorList>
            <person name="Cazalet C."/>
            <person name="Gomez-Valero L."/>
            <person name="Rusniok C."/>
            <person name="Lomma M."/>
            <person name="Dervins-Ravault D."/>
            <person name="Newton H."/>
            <person name="Sansom F."/>
            <person name="Jarraud S."/>
            <person name="Zidane N."/>
            <person name="Ma L."/>
            <person name="Bouchier C."/>
            <person name="Etienne J."/>
            <person name="Hartland E."/>
            <person name="Buchrieser C."/>
        </authorList>
    </citation>
    <scope>NUCLEOTIDE SEQUENCE [LARGE SCALE GENOMIC DNA]</scope>
    <source>
        <strain evidence="4 5">NSW150</strain>
    </source>
</reference>
<dbReference type="Pfam" id="PF00582">
    <property type="entry name" value="Usp"/>
    <property type="match status" value="1"/>
</dbReference>
<dbReference type="InterPro" id="IPR006016">
    <property type="entry name" value="UspA"/>
</dbReference>
<evidence type="ECO:0000256" key="2">
    <source>
        <dbReference type="PIRNR" id="PIRNR006276"/>
    </source>
</evidence>
<dbReference type="PANTHER" id="PTHR46268:SF15">
    <property type="entry name" value="UNIVERSAL STRESS PROTEIN HP_0031"/>
    <property type="match status" value="1"/>
</dbReference>
<evidence type="ECO:0000313" key="5">
    <source>
        <dbReference type="Proteomes" id="UP000001060"/>
    </source>
</evidence>
<evidence type="ECO:0000256" key="1">
    <source>
        <dbReference type="ARBA" id="ARBA00008791"/>
    </source>
</evidence>
<protein>
    <recommendedName>
        <fullName evidence="2">Universal stress protein</fullName>
    </recommendedName>
</protein>
<dbReference type="InterPro" id="IPR006015">
    <property type="entry name" value="Universal_stress_UspA"/>
</dbReference>
<dbReference type="Proteomes" id="UP000001060">
    <property type="component" value="Chromosome"/>
</dbReference>
<name>D3HNI3_LEGLN</name>
<dbReference type="PRINTS" id="PR01438">
    <property type="entry name" value="UNVRSLSTRESS"/>
</dbReference>
<proteinExistence type="inferred from homology"/>
<evidence type="ECO:0000313" key="4">
    <source>
        <dbReference type="EMBL" id="CBJ10446.1"/>
    </source>
</evidence>
<comment type="similarity">
    <text evidence="1 2">Belongs to the universal stress protein A family.</text>
</comment>
<gene>
    <name evidence="4" type="ordered locus">LLO_0119</name>
</gene>